<keyword evidence="3" id="KW-1185">Reference proteome</keyword>
<dbReference type="NCBIfam" id="TIGR02867">
    <property type="entry name" value="spore_II_P"/>
    <property type="match status" value="1"/>
</dbReference>
<sequence length="355" mass="40234">MDIKGGRGRSNILAFILTLTLVFFIVLPFVAKASSKSEGIKENFFYVQVLNNTMPLVQATVFNEEDLAESRLSIKDSIFHFFNLDIKNPISLIKREIAYITPEETGEEVGENKVNIIFNPFKLKDTDISINDDDNLDIPNKNVTVQEPTLKKTLNKAKPEILIYHTHTSESFKPIGKDSLDLTKNIAAIGDLLKRELEENYGISVIHDKTIHDATAYMQSYERSGATLDKYLKQYGDFKMVIDLHRDAVDNKKAVTTKMNGEEVAKIMFVMSKKNPNYKNNLALVENLITISDKLYPGFSRGIFYYNTGTRYFNQNKSKNAVLIEVGAHTNTLDEAKNSAKYLARIIAERINGKK</sequence>
<comment type="caution">
    <text evidence="2">The sequence shown here is derived from an EMBL/GenBank/DDBJ whole genome shotgun (WGS) entry which is preliminary data.</text>
</comment>
<evidence type="ECO:0000313" key="2">
    <source>
        <dbReference type="EMBL" id="GAA0718816.1"/>
    </source>
</evidence>
<evidence type="ECO:0000313" key="3">
    <source>
        <dbReference type="Proteomes" id="UP001500339"/>
    </source>
</evidence>
<dbReference type="Proteomes" id="UP001500339">
    <property type="component" value="Unassembled WGS sequence"/>
</dbReference>
<dbReference type="RefSeq" id="WP_343766469.1">
    <property type="nucleotide sequence ID" value="NZ_BAAACF010000001.1"/>
</dbReference>
<dbReference type="Pfam" id="PF07454">
    <property type="entry name" value="SpoIIP"/>
    <property type="match status" value="1"/>
</dbReference>
<protein>
    <submittedName>
        <fullName evidence="2">Stage II sporulation protein P</fullName>
    </submittedName>
</protein>
<keyword evidence="1" id="KW-1133">Transmembrane helix</keyword>
<keyword evidence="1" id="KW-0812">Transmembrane</keyword>
<gene>
    <name evidence="2" type="ORF">GCM10008905_06010</name>
</gene>
<proteinExistence type="predicted"/>
<reference evidence="3" key="1">
    <citation type="journal article" date="2019" name="Int. J. Syst. Evol. Microbiol.">
        <title>The Global Catalogue of Microorganisms (GCM) 10K type strain sequencing project: providing services to taxonomists for standard genome sequencing and annotation.</title>
        <authorList>
            <consortium name="The Broad Institute Genomics Platform"/>
            <consortium name="The Broad Institute Genome Sequencing Center for Infectious Disease"/>
            <person name="Wu L."/>
            <person name="Ma J."/>
        </authorList>
    </citation>
    <scope>NUCLEOTIDE SEQUENCE [LARGE SCALE GENOMIC DNA]</scope>
    <source>
        <strain evidence="3">JCM 1405</strain>
    </source>
</reference>
<organism evidence="2 3">
    <name type="scientific">Clostridium malenominatum</name>
    <dbReference type="NCBI Taxonomy" id="1539"/>
    <lineage>
        <taxon>Bacteria</taxon>
        <taxon>Bacillati</taxon>
        <taxon>Bacillota</taxon>
        <taxon>Clostridia</taxon>
        <taxon>Eubacteriales</taxon>
        <taxon>Clostridiaceae</taxon>
        <taxon>Clostridium</taxon>
    </lineage>
</organism>
<dbReference type="SUPFAM" id="SSF53187">
    <property type="entry name" value="Zn-dependent exopeptidases"/>
    <property type="match status" value="1"/>
</dbReference>
<accession>A0ABP3TZD2</accession>
<name>A0ABP3TZD2_9CLOT</name>
<keyword evidence="1" id="KW-0472">Membrane</keyword>
<dbReference type="EMBL" id="BAAACF010000001">
    <property type="protein sequence ID" value="GAA0718816.1"/>
    <property type="molecule type" value="Genomic_DNA"/>
</dbReference>
<feature type="transmembrane region" description="Helical" evidence="1">
    <location>
        <begin position="12"/>
        <end position="31"/>
    </location>
</feature>
<dbReference type="InterPro" id="IPR010897">
    <property type="entry name" value="Spore_II_P"/>
</dbReference>
<dbReference type="Gene3D" id="3.40.630.40">
    <property type="entry name" value="Zn-dependent exopeptidases"/>
    <property type="match status" value="1"/>
</dbReference>
<evidence type="ECO:0000256" key="1">
    <source>
        <dbReference type="SAM" id="Phobius"/>
    </source>
</evidence>